<reference evidence="2 3" key="1">
    <citation type="submission" date="2021-08" db="EMBL/GenBank/DDBJ databases">
        <title>Devosia salina sp. nov., isolated from the South China Sea sediment.</title>
        <authorList>
            <person name="Zhou Z."/>
        </authorList>
    </citation>
    <scope>NUCLEOTIDE SEQUENCE [LARGE SCALE GENOMIC DNA]</scope>
    <source>
        <strain evidence="2 3">SCS-3</strain>
    </source>
</reference>
<keyword evidence="1" id="KW-1133">Transmembrane helix</keyword>
<dbReference type="Proteomes" id="UP000825799">
    <property type="component" value="Chromosome"/>
</dbReference>
<evidence type="ECO:0000256" key="1">
    <source>
        <dbReference type="SAM" id="Phobius"/>
    </source>
</evidence>
<evidence type="ECO:0000313" key="2">
    <source>
        <dbReference type="EMBL" id="QYO77192.1"/>
    </source>
</evidence>
<organism evidence="2 3">
    <name type="scientific">Devosia salina</name>
    <dbReference type="NCBI Taxonomy" id="2860336"/>
    <lineage>
        <taxon>Bacteria</taxon>
        <taxon>Pseudomonadati</taxon>
        <taxon>Pseudomonadota</taxon>
        <taxon>Alphaproteobacteria</taxon>
        <taxon>Hyphomicrobiales</taxon>
        <taxon>Devosiaceae</taxon>
        <taxon>Devosia</taxon>
    </lineage>
</organism>
<dbReference type="EMBL" id="CP080590">
    <property type="protein sequence ID" value="QYO77192.1"/>
    <property type="molecule type" value="Genomic_DNA"/>
</dbReference>
<proteinExistence type="predicted"/>
<evidence type="ECO:0008006" key="4">
    <source>
        <dbReference type="Google" id="ProtNLM"/>
    </source>
</evidence>
<feature type="transmembrane region" description="Helical" evidence="1">
    <location>
        <begin position="115"/>
        <end position="134"/>
    </location>
</feature>
<protein>
    <recommendedName>
        <fullName evidence="4">DUF2721 domain-containing protein</fullName>
    </recommendedName>
</protein>
<keyword evidence="3" id="KW-1185">Reference proteome</keyword>
<feature type="transmembrane region" description="Helical" evidence="1">
    <location>
        <begin position="79"/>
        <end position="103"/>
    </location>
</feature>
<name>A0ABX8WI68_9HYPH</name>
<dbReference type="RefSeq" id="WP_220305654.1">
    <property type="nucleotide sequence ID" value="NZ_CP080590.1"/>
</dbReference>
<keyword evidence="1" id="KW-0472">Membrane</keyword>
<feature type="transmembrane region" description="Helical" evidence="1">
    <location>
        <begin position="6"/>
        <end position="24"/>
    </location>
</feature>
<evidence type="ECO:0000313" key="3">
    <source>
        <dbReference type="Proteomes" id="UP000825799"/>
    </source>
</evidence>
<accession>A0ABX8WI68</accession>
<sequence length="150" mass="16264">MSNLAAFASLLQLGFGIGIGLSVFRSPLTLRATSLGKRLDAELSIIKDSHSTKANELRGKLSSAKLLYHDAMREMERSYVPLMGAVLIGALANMSGLILASLYPDVVVNESLSGVLLFISTGYYLFVALVIEIYTRYRMRAVYSALAGIL</sequence>
<keyword evidence="1" id="KW-0812">Transmembrane</keyword>
<gene>
    <name evidence="2" type="ORF">K1X15_00875</name>
</gene>